<dbReference type="GO" id="GO:0005796">
    <property type="term" value="C:Golgi lumen"/>
    <property type="evidence" value="ECO:0007669"/>
    <property type="project" value="TreeGrafter"/>
</dbReference>
<dbReference type="GO" id="GO:0034599">
    <property type="term" value="P:cellular response to oxidative stress"/>
    <property type="evidence" value="ECO:0007669"/>
    <property type="project" value="TreeGrafter"/>
</dbReference>
<name>A0A9P6TF53_9BASI</name>
<dbReference type="GO" id="GO:0000324">
    <property type="term" value="C:fungal-type vacuole"/>
    <property type="evidence" value="ECO:0007669"/>
    <property type="project" value="TreeGrafter"/>
</dbReference>
<dbReference type="EMBL" id="MU167237">
    <property type="protein sequence ID" value="KAG0148418.1"/>
    <property type="molecule type" value="Genomic_DNA"/>
</dbReference>
<dbReference type="PROSITE" id="PS51354">
    <property type="entry name" value="GLUTAREDOXIN_2"/>
    <property type="match status" value="1"/>
</dbReference>
<gene>
    <name evidence="2" type="ORF">CROQUDRAFT_41404</name>
</gene>
<dbReference type="PROSITE" id="PS00195">
    <property type="entry name" value="GLUTAREDOXIN_1"/>
    <property type="match status" value="1"/>
</dbReference>
<dbReference type="InterPro" id="IPR036249">
    <property type="entry name" value="Thioredoxin-like_sf"/>
</dbReference>
<proteinExistence type="predicted"/>
<comment type="caution">
    <text evidence="2">The sequence shown here is derived from an EMBL/GenBank/DDBJ whole genome shotgun (WGS) entry which is preliminary data.</text>
</comment>
<dbReference type="Gene3D" id="3.40.30.10">
    <property type="entry name" value="Glutaredoxin"/>
    <property type="match status" value="1"/>
</dbReference>
<feature type="domain" description="Glutaredoxin" evidence="1">
    <location>
        <begin position="8"/>
        <end position="44"/>
    </location>
</feature>
<sequence length="127" mass="14195">LIIQQNPITIFSKSYCPYCTRAKSFLNDKLLNKQLINMKANQELIKVIELDLLPSNNSTQNEHFGNISGQDLQNELANKLGKSRVTVPQIFIDNQHIGGCDDLLAYEKRGELDSILAKITTTTTATS</sequence>
<keyword evidence="3" id="KW-1185">Reference proteome</keyword>
<dbReference type="SUPFAM" id="SSF52833">
    <property type="entry name" value="Thioredoxin-like"/>
    <property type="match status" value="1"/>
</dbReference>
<dbReference type="PANTHER" id="PTHR45694">
    <property type="entry name" value="GLUTAREDOXIN 2"/>
    <property type="match status" value="1"/>
</dbReference>
<evidence type="ECO:0000259" key="1">
    <source>
        <dbReference type="Pfam" id="PF00462"/>
    </source>
</evidence>
<dbReference type="GO" id="GO:0015038">
    <property type="term" value="F:glutathione disulfide oxidoreductase activity"/>
    <property type="evidence" value="ECO:0007669"/>
    <property type="project" value="TreeGrafter"/>
</dbReference>
<dbReference type="InterPro" id="IPR011767">
    <property type="entry name" value="GLR_AS"/>
</dbReference>
<dbReference type="CDD" id="cd03419">
    <property type="entry name" value="GRX_GRXh_1_2_like"/>
    <property type="match status" value="1"/>
</dbReference>
<dbReference type="PANTHER" id="PTHR45694:SF5">
    <property type="entry name" value="GLUTAREDOXIN 2"/>
    <property type="match status" value="1"/>
</dbReference>
<dbReference type="InterPro" id="IPR002109">
    <property type="entry name" value="Glutaredoxin"/>
</dbReference>
<evidence type="ECO:0000313" key="2">
    <source>
        <dbReference type="EMBL" id="KAG0148418.1"/>
    </source>
</evidence>
<dbReference type="GO" id="GO:0005801">
    <property type="term" value="C:cis-Golgi network"/>
    <property type="evidence" value="ECO:0007669"/>
    <property type="project" value="TreeGrafter"/>
</dbReference>
<reference evidence="2" key="1">
    <citation type="submission" date="2013-11" db="EMBL/GenBank/DDBJ databases">
        <title>Genome sequence of the fusiform rust pathogen reveals effectors for host alternation and coevolution with pine.</title>
        <authorList>
            <consortium name="DOE Joint Genome Institute"/>
            <person name="Smith K."/>
            <person name="Pendleton A."/>
            <person name="Kubisiak T."/>
            <person name="Anderson C."/>
            <person name="Salamov A."/>
            <person name="Aerts A."/>
            <person name="Riley R."/>
            <person name="Clum A."/>
            <person name="Lindquist E."/>
            <person name="Ence D."/>
            <person name="Campbell M."/>
            <person name="Kronenberg Z."/>
            <person name="Feau N."/>
            <person name="Dhillon B."/>
            <person name="Hamelin R."/>
            <person name="Burleigh J."/>
            <person name="Smith J."/>
            <person name="Yandell M."/>
            <person name="Nelson C."/>
            <person name="Grigoriev I."/>
            <person name="Davis J."/>
        </authorList>
    </citation>
    <scope>NUCLEOTIDE SEQUENCE</scope>
    <source>
        <strain evidence="2">G11</strain>
    </source>
</reference>
<dbReference type="AlphaFoldDB" id="A0A9P6TF53"/>
<dbReference type="Pfam" id="PF00462">
    <property type="entry name" value="Glutaredoxin"/>
    <property type="match status" value="1"/>
</dbReference>
<evidence type="ECO:0000313" key="3">
    <source>
        <dbReference type="Proteomes" id="UP000886653"/>
    </source>
</evidence>
<dbReference type="Proteomes" id="UP000886653">
    <property type="component" value="Unassembled WGS sequence"/>
</dbReference>
<protein>
    <recommendedName>
        <fullName evidence="1">Glutaredoxin domain-containing protein</fullName>
    </recommendedName>
</protein>
<accession>A0A9P6TF53</accession>
<organism evidence="2 3">
    <name type="scientific">Cronartium quercuum f. sp. fusiforme G11</name>
    <dbReference type="NCBI Taxonomy" id="708437"/>
    <lineage>
        <taxon>Eukaryota</taxon>
        <taxon>Fungi</taxon>
        <taxon>Dikarya</taxon>
        <taxon>Basidiomycota</taxon>
        <taxon>Pucciniomycotina</taxon>
        <taxon>Pucciniomycetes</taxon>
        <taxon>Pucciniales</taxon>
        <taxon>Coleosporiaceae</taxon>
        <taxon>Cronartium</taxon>
    </lineage>
</organism>
<dbReference type="OrthoDB" id="418495at2759"/>
<feature type="non-terminal residue" evidence="2">
    <location>
        <position position="1"/>
    </location>
</feature>